<organism evidence="1 2">
    <name type="scientific">Bacteroides ovatus</name>
    <dbReference type="NCBI Taxonomy" id="28116"/>
    <lineage>
        <taxon>Bacteria</taxon>
        <taxon>Pseudomonadati</taxon>
        <taxon>Bacteroidota</taxon>
        <taxon>Bacteroidia</taxon>
        <taxon>Bacteroidales</taxon>
        <taxon>Bacteroidaceae</taxon>
        <taxon>Bacteroides</taxon>
    </lineage>
</organism>
<proteinExistence type="predicted"/>
<dbReference type="EMBL" id="JAQNZF010000010">
    <property type="protein sequence ID" value="MDC2742495.1"/>
    <property type="molecule type" value="Genomic_DNA"/>
</dbReference>
<gene>
    <name evidence="1" type="ORF">PO382_09685</name>
</gene>
<dbReference type="Proteomes" id="UP001219389">
    <property type="component" value="Unassembled WGS sequence"/>
</dbReference>
<dbReference type="RefSeq" id="WP_117816656.1">
    <property type="nucleotide sequence ID" value="NZ_JADMTR010000030.1"/>
</dbReference>
<protein>
    <submittedName>
        <fullName evidence="1">Uncharacterized protein</fullName>
    </submittedName>
</protein>
<comment type="caution">
    <text evidence="1">The sequence shown here is derived from an EMBL/GenBank/DDBJ whole genome shotgun (WGS) entry which is preliminary data.</text>
</comment>
<name>A0AAW6HH20_BACOV</name>
<sequence length="59" mass="6484">MNHRAKVLSGMGSVPLLSVAAPMSFWRGCGLMEHSVISQMELCRYADNPALLPLNPAWK</sequence>
<dbReference type="AlphaFoldDB" id="A0AAW6HH20"/>
<evidence type="ECO:0000313" key="1">
    <source>
        <dbReference type="EMBL" id="MDC2742495.1"/>
    </source>
</evidence>
<evidence type="ECO:0000313" key="2">
    <source>
        <dbReference type="Proteomes" id="UP001219389"/>
    </source>
</evidence>
<accession>A0AAW6HH20</accession>
<reference evidence="1" key="1">
    <citation type="submission" date="2022-10" db="EMBL/GenBank/DDBJ databases">
        <title>Human gut microbiome strain richness.</title>
        <authorList>
            <person name="Chen-Liaw A."/>
        </authorList>
    </citation>
    <scope>NUCLEOTIDE SEQUENCE</scope>
    <source>
        <strain evidence="1">BSD2780120875st1_E1_BSD2780120875_150330</strain>
    </source>
</reference>